<dbReference type="PANTHER" id="PTHR47986:SF32">
    <property type="entry name" value="LEUCINE-RICH REPEAT-CONTAINING N-TERMINAL PLANT-TYPE DOMAIN-CONTAINING PROTEIN"/>
    <property type="match status" value="1"/>
</dbReference>
<comment type="caution">
    <text evidence="12">The sequence shown here is derived from an EMBL/GenBank/DDBJ whole genome shotgun (WGS) entry which is preliminary data.</text>
</comment>
<keyword evidence="2" id="KW-0433">Leucine-rich repeat</keyword>
<keyword evidence="4 10" id="KW-0732">Signal</keyword>
<dbReference type="GO" id="GO:0016020">
    <property type="term" value="C:membrane"/>
    <property type="evidence" value="ECO:0007669"/>
    <property type="project" value="UniProtKB-SubCell"/>
</dbReference>
<keyword evidence="9" id="KW-0325">Glycoprotein</keyword>
<keyword evidence="5" id="KW-0677">Repeat</keyword>
<dbReference type="SUPFAM" id="SSF52058">
    <property type="entry name" value="L domain-like"/>
    <property type="match status" value="1"/>
</dbReference>
<evidence type="ECO:0000256" key="4">
    <source>
        <dbReference type="ARBA" id="ARBA00022729"/>
    </source>
</evidence>
<keyword evidence="3" id="KW-0812">Transmembrane</keyword>
<evidence type="ECO:0000256" key="8">
    <source>
        <dbReference type="ARBA" id="ARBA00023170"/>
    </source>
</evidence>
<evidence type="ECO:0000256" key="2">
    <source>
        <dbReference type="ARBA" id="ARBA00022614"/>
    </source>
</evidence>
<feature type="signal peptide" evidence="10">
    <location>
        <begin position="1"/>
        <end position="28"/>
    </location>
</feature>
<feature type="domain" description="Leucine-rich repeat-containing N-terminal plant-type" evidence="11">
    <location>
        <begin position="31"/>
        <end position="70"/>
    </location>
</feature>
<dbReference type="SMART" id="SM00369">
    <property type="entry name" value="LRR_TYP"/>
    <property type="match status" value="2"/>
</dbReference>
<proteinExistence type="predicted"/>
<dbReference type="InterPro" id="IPR001611">
    <property type="entry name" value="Leu-rich_rpt"/>
</dbReference>
<keyword evidence="7" id="KW-0472">Membrane</keyword>
<evidence type="ECO:0000256" key="9">
    <source>
        <dbReference type="ARBA" id="ARBA00023180"/>
    </source>
</evidence>
<dbReference type="OrthoDB" id="682912at2759"/>
<evidence type="ECO:0000256" key="6">
    <source>
        <dbReference type="ARBA" id="ARBA00022989"/>
    </source>
</evidence>
<keyword evidence="6" id="KW-1133">Transmembrane helix</keyword>
<evidence type="ECO:0000256" key="3">
    <source>
        <dbReference type="ARBA" id="ARBA00022692"/>
    </source>
</evidence>
<dbReference type="InterPro" id="IPR013210">
    <property type="entry name" value="LRR_N_plant-typ"/>
</dbReference>
<organism evidence="12 13">
    <name type="scientific">Digitaria exilis</name>
    <dbReference type="NCBI Taxonomy" id="1010633"/>
    <lineage>
        <taxon>Eukaryota</taxon>
        <taxon>Viridiplantae</taxon>
        <taxon>Streptophyta</taxon>
        <taxon>Embryophyta</taxon>
        <taxon>Tracheophyta</taxon>
        <taxon>Spermatophyta</taxon>
        <taxon>Magnoliopsida</taxon>
        <taxon>Liliopsida</taxon>
        <taxon>Poales</taxon>
        <taxon>Poaceae</taxon>
        <taxon>PACMAD clade</taxon>
        <taxon>Panicoideae</taxon>
        <taxon>Panicodae</taxon>
        <taxon>Paniceae</taxon>
        <taxon>Anthephorinae</taxon>
        <taxon>Digitaria</taxon>
    </lineage>
</organism>
<evidence type="ECO:0000256" key="7">
    <source>
        <dbReference type="ARBA" id="ARBA00023136"/>
    </source>
</evidence>
<evidence type="ECO:0000256" key="1">
    <source>
        <dbReference type="ARBA" id="ARBA00004167"/>
    </source>
</evidence>
<protein>
    <recommendedName>
        <fullName evidence="11">Leucine-rich repeat-containing N-terminal plant-type domain-containing protein</fullName>
    </recommendedName>
</protein>
<dbReference type="Gene3D" id="3.80.10.10">
    <property type="entry name" value="Ribonuclease Inhibitor"/>
    <property type="match status" value="1"/>
</dbReference>
<evidence type="ECO:0000313" key="12">
    <source>
        <dbReference type="EMBL" id="KAF8681877.1"/>
    </source>
</evidence>
<dbReference type="InterPro" id="IPR052422">
    <property type="entry name" value="Auxin_Ser/Thr_Kinase"/>
</dbReference>
<evidence type="ECO:0000256" key="10">
    <source>
        <dbReference type="SAM" id="SignalP"/>
    </source>
</evidence>
<gene>
    <name evidence="12" type="ORF">HU200_045323</name>
</gene>
<comment type="subcellular location">
    <subcellularLocation>
        <location evidence="1">Membrane</location>
        <topology evidence="1">Single-pass membrane protein</topology>
    </subcellularLocation>
</comment>
<dbReference type="Pfam" id="PF08263">
    <property type="entry name" value="LRRNT_2"/>
    <property type="match status" value="1"/>
</dbReference>
<feature type="chain" id="PRO_5032922559" description="Leucine-rich repeat-containing N-terminal plant-type domain-containing protein" evidence="10">
    <location>
        <begin position="29"/>
        <end position="313"/>
    </location>
</feature>
<dbReference type="InterPro" id="IPR003591">
    <property type="entry name" value="Leu-rich_rpt_typical-subtyp"/>
</dbReference>
<evidence type="ECO:0000259" key="11">
    <source>
        <dbReference type="Pfam" id="PF08263"/>
    </source>
</evidence>
<name>A0A835B062_9POAL</name>
<dbReference type="PANTHER" id="PTHR47986">
    <property type="entry name" value="OSJNBA0070M12.3 PROTEIN"/>
    <property type="match status" value="1"/>
</dbReference>
<keyword evidence="13" id="KW-1185">Reference proteome</keyword>
<keyword evidence="8" id="KW-0675">Receptor</keyword>
<dbReference type="AlphaFoldDB" id="A0A835B062"/>
<dbReference type="InterPro" id="IPR032675">
    <property type="entry name" value="LRR_dom_sf"/>
</dbReference>
<dbReference type="EMBL" id="JACEFO010002109">
    <property type="protein sequence ID" value="KAF8681877.1"/>
    <property type="molecule type" value="Genomic_DNA"/>
</dbReference>
<sequence length="313" mass="32562">MAGQTPMPLLLAALVVLGALTWTRATAAANPDDAAAMQSIANTTGAARSLGWGTKSGDPCDGTWTGVSCDDAGRVTSIRASRAGLGGGWLRASDLSKLSFLAELDLGNNGLIAETGGDLPLLPTPLHNLRALDLRSNRFLGIPGGFFAAFPALQDVNLDDNPMASPKLQPDDVRACSSGLRSFSANNISLSFLPDYLGSASEFPSLESLSLARNMLHGAIPEGFGENSNIKFLDVSGQASTLTGRVDQFIAGMKSLVEVRLGHNSFFGPLPDTTNLVNLRVFDAASNNLCGVPSFSNAVSVDVSGNPRIGKPC</sequence>
<accession>A0A835B062</accession>
<dbReference type="Proteomes" id="UP000636709">
    <property type="component" value="Unassembled WGS sequence"/>
</dbReference>
<evidence type="ECO:0000256" key="5">
    <source>
        <dbReference type="ARBA" id="ARBA00022737"/>
    </source>
</evidence>
<dbReference type="Pfam" id="PF00560">
    <property type="entry name" value="LRR_1"/>
    <property type="match status" value="2"/>
</dbReference>
<evidence type="ECO:0000313" key="13">
    <source>
        <dbReference type="Proteomes" id="UP000636709"/>
    </source>
</evidence>
<reference evidence="12" key="1">
    <citation type="submission" date="2020-07" db="EMBL/GenBank/DDBJ databases">
        <title>Genome sequence and genetic diversity analysis of an under-domesticated orphan crop, white fonio (Digitaria exilis).</title>
        <authorList>
            <person name="Bennetzen J.L."/>
            <person name="Chen S."/>
            <person name="Ma X."/>
            <person name="Wang X."/>
            <person name="Yssel A.E.J."/>
            <person name="Chaluvadi S.R."/>
            <person name="Johnson M."/>
            <person name="Gangashetty P."/>
            <person name="Hamidou F."/>
            <person name="Sanogo M.D."/>
            <person name="Zwaenepoel A."/>
            <person name="Wallace J."/>
            <person name="Van De Peer Y."/>
            <person name="Van Deynze A."/>
        </authorList>
    </citation>
    <scope>NUCLEOTIDE SEQUENCE</scope>
    <source>
        <tissue evidence="12">Leaves</tissue>
    </source>
</reference>